<keyword evidence="1" id="KW-0732">Signal</keyword>
<organism evidence="2 3">
    <name type="scientific">Actinomadura spongiicola</name>
    <dbReference type="NCBI Taxonomy" id="2303421"/>
    <lineage>
        <taxon>Bacteria</taxon>
        <taxon>Bacillati</taxon>
        <taxon>Actinomycetota</taxon>
        <taxon>Actinomycetes</taxon>
        <taxon>Streptosporangiales</taxon>
        <taxon>Thermomonosporaceae</taxon>
        <taxon>Actinomadura</taxon>
    </lineage>
</organism>
<proteinExistence type="predicted"/>
<accession>A0A372GP68</accession>
<name>A0A372GP68_9ACTN</name>
<comment type="caution">
    <text evidence="2">The sequence shown here is derived from an EMBL/GenBank/DDBJ whole genome shotgun (WGS) entry which is preliminary data.</text>
</comment>
<dbReference type="OrthoDB" id="3481797at2"/>
<feature type="signal peptide" evidence="1">
    <location>
        <begin position="1"/>
        <end position="30"/>
    </location>
</feature>
<gene>
    <name evidence="2" type="ORF">D0T12_02650</name>
</gene>
<dbReference type="AlphaFoldDB" id="A0A372GP68"/>
<dbReference type="Proteomes" id="UP000262882">
    <property type="component" value="Unassembled WGS sequence"/>
</dbReference>
<dbReference type="EMBL" id="QVNQ01000001">
    <property type="protein sequence ID" value="RFS87164.1"/>
    <property type="molecule type" value="Genomic_DNA"/>
</dbReference>
<protein>
    <submittedName>
        <fullName evidence="2">Uncharacterized protein</fullName>
    </submittedName>
</protein>
<evidence type="ECO:0000313" key="2">
    <source>
        <dbReference type="EMBL" id="RFS87164.1"/>
    </source>
</evidence>
<sequence>MKARKFALSTLGVGAAALGLYGLGIGPAFADEDKPKPPPVTCSLDSKAGPFVAATCMGAGTVQLTVLCPEGPYMDSTINAFKGRSTLLDNRCKDGPTFASLTLFDMSKRQAGETLVPMQRVA</sequence>
<keyword evidence="3" id="KW-1185">Reference proteome</keyword>
<evidence type="ECO:0000256" key="1">
    <source>
        <dbReference type="SAM" id="SignalP"/>
    </source>
</evidence>
<dbReference type="RefSeq" id="WP_117397614.1">
    <property type="nucleotide sequence ID" value="NZ_QVNQ01000001.1"/>
</dbReference>
<evidence type="ECO:0000313" key="3">
    <source>
        <dbReference type="Proteomes" id="UP000262882"/>
    </source>
</evidence>
<reference evidence="2 3" key="1">
    <citation type="submission" date="2018-08" db="EMBL/GenBank/DDBJ databases">
        <title>Actinomadura spongicola sp. nov., isolated from marine sponge Leucetta chagosensis.</title>
        <authorList>
            <person name="Li L."/>
            <person name="Lin H.W."/>
        </authorList>
    </citation>
    <scope>NUCLEOTIDE SEQUENCE [LARGE SCALE GENOMIC DNA]</scope>
    <source>
        <strain evidence="2 3">LHW52907</strain>
    </source>
</reference>
<feature type="chain" id="PRO_5016943916" evidence="1">
    <location>
        <begin position="31"/>
        <end position="122"/>
    </location>
</feature>